<evidence type="ECO:0000313" key="1">
    <source>
        <dbReference type="EMBL" id="SVD81364.1"/>
    </source>
</evidence>
<name>A0A382YDR4_9ZZZZ</name>
<proteinExistence type="predicted"/>
<sequence>MADLLQLPEGAIGVITAINGGARILSEDNKLITVKAGTPIHLNDEIQTAKDSKLAFALSDETIMTMESSARLIV</sequence>
<reference evidence="1" key="1">
    <citation type="submission" date="2018-05" db="EMBL/GenBank/DDBJ databases">
        <authorList>
            <person name="Lanie J.A."/>
            <person name="Ng W.-L."/>
            <person name="Kazmierczak K.M."/>
            <person name="Andrzejewski T.M."/>
            <person name="Davidsen T.M."/>
            <person name="Wayne K.J."/>
            <person name="Tettelin H."/>
            <person name="Glass J.I."/>
            <person name="Rusch D."/>
            <person name="Podicherti R."/>
            <person name="Tsui H.-C.T."/>
            <person name="Winkler M.E."/>
        </authorList>
    </citation>
    <scope>NUCLEOTIDE SEQUENCE</scope>
</reference>
<dbReference type="AlphaFoldDB" id="A0A382YDR4"/>
<gene>
    <name evidence="1" type="ORF">METZ01_LOCUS434218</name>
</gene>
<dbReference type="EMBL" id="UINC01174975">
    <property type="protein sequence ID" value="SVD81364.1"/>
    <property type="molecule type" value="Genomic_DNA"/>
</dbReference>
<organism evidence="1">
    <name type="scientific">marine metagenome</name>
    <dbReference type="NCBI Taxonomy" id="408172"/>
    <lineage>
        <taxon>unclassified sequences</taxon>
        <taxon>metagenomes</taxon>
        <taxon>ecological metagenomes</taxon>
    </lineage>
</organism>
<feature type="non-terminal residue" evidence="1">
    <location>
        <position position="74"/>
    </location>
</feature>
<protein>
    <submittedName>
        <fullName evidence="1">Uncharacterized protein</fullName>
    </submittedName>
</protein>
<accession>A0A382YDR4</accession>